<accession>A0A7X1FSG3</accession>
<keyword evidence="1" id="KW-1003">Cell membrane</keyword>
<dbReference type="EMBL" id="JACLAW010000008">
    <property type="protein sequence ID" value="MBC2666136.1"/>
    <property type="molecule type" value="Genomic_DNA"/>
</dbReference>
<keyword evidence="7" id="KW-1185">Reference proteome</keyword>
<evidence type="ECO:0000256" key="2">
    <source>
        <dbReference type="ARBA" id="ARBA00022692"/>
    </source>
</evidence>
<sequence length="73" mass="7819">MIAEYAIGGVYVAAAPVEACMALIVTLLLHRLLVAGRVYRWVWHPMLFDTALFILAWAVLAAALPALLPGTAA</sequence>
<dbReference type="Pfam" id="PF07869">
    <property type="entry name" value="DUF1656"/>
    <property type="match status" value="1"/>
</dbReference>
<keyword evidence="4 5" id="KW-0472">Membrane</keyword>
<evidence type="ECO:0000256" key="4">
    <source>
        <dbReference type="ARBA" id="ARBA00023136"/>
    </source>
</evidence>
<dbReference type="RefSeq" id="WP_185664437.1">
    <property type="nucleotide sequence ID" value="NZ_JACLAW010000008.1"/>
</dbReference>
<reference evidence="6 7" key="1">
    <citation type="submission" date="2020-08" db="EMBL/GenBank/DDBJ databases">
        <title>The genome sequence of type strain Novosphingobium flavum NBRC 111647.</title>
        <authorList>
            <person name="Liu Y."/>
        </authorList>
    </citation>
    <scope>NUCLEOTIDE SEQUENCE [LARGE SCALE GENOMIC DNA]</scope>
    <source>
        <strain evidence="6 7">NBRC 111647</strain>
    </source>
</reference>
<proteinExistence type="predicted"/>
<dbReference type="AlphaFoldDB" id="A0A7X1FSG3"/>
<keyword evidence="2 5" id="KW-0812">Transmembrane</keyword>
<dbReference type="Proteomes" id="UP000566813">
    <property type="component" value="Unassembled WGS sequence"/>
</dbReference>
<dbReference type="InterPro" id="IPR012451">
    <property type="entry name" value="DUF1656"/>
</dbReference>
<gene>
    <name evidence="6" type="ORF">H7F51_11465</name>
</gene>
<organism evidence="6 7">
    <name type="scientific">Novosphingobium flavum</name>
    <dbReference type="NCBI Taxonomy" id="1778672"/>
    <lineage>
        <taxon>Bacteria</taxon>
        <taxon>Pseudomonadati</taxon>
        <taxon>Pseudomonadota</taxon>
        <taxon>Alphaproteobacteria</taxon>
        <taxon>Sphingomonadales</taxon>
        <taxon>Sphingomonadaceae</taxon>
        <taxon>Novosphingobium</taxon>
    </lineage>
</organism>
<evidence type="ECO:0000256" key="3">
    <source>
        <dbReference type="ARBA" id="ARBA00022989"/>
    </source>
</evidence>
<protein>
    <submittedName>
        <fullName evidence="6">DUF1656 domain-containing protein</fullName>
    </submittedName>
</protein>
<evidence type="ECO:0000313" key="7">
    <source>
        <dbReference type="Proteomes" id="UP000566813"/>
    </source>
</evidence>
<feature type="transmembrane region" description="Helical" evidence="5">
    <location>
        <begin position="6"/>
        <end position="29"/>
    </location>
</feature>
<feature type="transmembrane region" description="Helical" evidence="5">
    <location>
        <begin position="41"/>
        <end position="68"/>
    </location>
</feature>
<name>A0A7X1FSG3_9SPHN</name>
<evidence type="ECO:0000256" key="5">
    <source>
        <dbReference type="SAM" id="Phobius"/>
    </source>
</evidence>
<evidence type="ECO:0000313" key="6">
    <source>
        <dbReference type="EMBL" id="MBC2666136.1"/>
    </source>
</evidence>
<comment type="caution">
    <text evidence="6">The sequence shown here is derived from an EMBL/GenBank/DDBJ whole genome shotgun (WGS) entry which is preliminary data.</text>
</comment>
<keyword evidence="3 5" id="KW-1133">Transmembrane helix</keyword>
<evidence type="ECO:0000256" key="1">
    <source>
        <dbReference type="ARBA" id="ARBA00022475"/>
    </source>
</evidence>